<evidence type="ECO:0000259" key="1">
    <source>
        <dbReference type="Pfam" id="PF07791"/>
    </source>
</evidence>
<sequence length="270" mass="31719">MKIYRWDYESLFLLTTQQFSDYVSFLKGQPLIDEWPKIVIHDNEYRKGKYIDNSGFIGGSPLFSEKAKSVFQKLLEGKAEFLPVEHENGDVYYIVNIVNVLNCIDYETAIVNKTEIIENVFITEVQKYEFKEELVKDELMFKIPEDVVTRVFVTEEFIRIVDENGLVGFRFEEVWNSKKEEEIEKEMQYEKHLSVIKQHAGAESTFEEALNLMKEGKAFIHEGSKIQLDENGDLLIGYLQYTGKYIWISPVFIPPNFLELKWHEVEKSPL</sequence>
<reference evidence="3" key="1">
    <citation type="journal article" date="2019" name="Int. J. Syst. Evol. Microbiol.">
        <title>The Global Catalogue of Microorganisms (GCM) 10K type strain sequencing project: providing services to taxonomists for standard genome sequencing and annotation.</title>
        <authorList>
            <consortium name="The Broad Institute Genomics Platform"/>
            <consortium name="The Broad Institute Genome Sequencing Center for Infectious Disease"/>
            <person name="Wu L."/>
            <person name="Ma J."/>
        </authorList>
    </citation>
    <scope>NUCLEOTIDE SEQUENCE [LARGE SCALE GENOMIC DNA]</scope>
    <source>
        <strain evidence="3">IBRC-M 10987</strain>
    </source>
</reference>
<keyword evidence="3" id="KW-1185">Reference proteome</keyword>
<name>A0ABV8JVL1_9BACL</name>
<dbReference type="RefSeq" id="WP_377717651.1">
    <property type="nucleotide sequence ID" value="NZ_JBHSAM010000014.1"/>
</dbReference>
<dbReference type="Proteomes" id="UP001595715">
    <property type="component" value="Unassembled WGS sequence"/>
</dbReference>
<protein>
    <submittedName>
        <fullName evidence="2">Imm11 family protein</fullName>
    </submittedName>
</protein>
<accession>A0ABV8JVL1</accession>
<dbReference type="InterPro" id="IPR012433">
    <property type="entry name" value="Imm11"/>
</dbReference>
<dbReference type="Pfam" id="PF07791">
    <property type="entry name" value="Imm11"/>
    <property type="match status" value="1"/>
</dbReference>
<evidence type="ECO:0000313" key="2">
    <source>
        <dbReference type="EMBL" id="MFC4098957.1"/>
    </source>
</evidence>
<comment type="caution">
    <text evidence="2">The sequence shown here is derived from an EMBL/GenBank/DDBJ whole genome shotgun (WGS) entry which is preliminary data.</text>
</comment>
<gene>
    <name evidence="2" type="ORF">ACFOZ8_04730</name>
</gene>
<feature type="domain" description="Immunity MXAN-0049 protein" evidence="1">
    <location>
        <begin position="32"/>
        <end position="174"/>
    </location>
</feature>
<dbReference type="EMBL" id="JBHSAM010000014">
    <property type="protein sequence ID" value="MFC4098957.1"/>
    <property type="molecule type" value="Genomic_DNA"/>
</dbReference>
<proteinExistence type="predicted"/>
<organism evidence="2 3">
    <name type="scientific">Paenibacillus xanthanilyticus</name>
    <dbReference type="NCBI Taxonomy" id="1783531"/>
    <lineage>
        <taxon>Bacteria</taxon>
        <taxon>Bacillati</taxon>
        <taxon>Bacillota</taxon>
        <taxon>Bacilli</taxon>
        <taxon>Bacillales</taxon>
        <taxon>Paenibacillaceae</taxon>
        <taxon>Paenibacillus</taxon>
    </lineage>
</organism>
<evidence type="ECO:0000313" key="3">
    <source>
        <dbReference type="Proteomes" id="UP001595715"/>
    </source>
</evidence>